<dbReference type="EMBL" id="JADBEG010000001">
    <property type="protein sequence ID" value="MBE1495557.1"/>
    <property type="molecule type" value="Genomic_DNA"/>
</dbReference>
<gene>
    <name evidence="1" type="ORF">H4696_002657</name>
</gene>
<evidence type="ECO:0000313" key="1">
    <source>
        <dbReference type="EMBL" id="MBE1495557.1"/>
    </source>
</evidence>
<keyword evidence="2" id="KW-1185">Reference proteome</keyword>
<protein>
    <recommendedName>
        <fullName evidence="3">DUF2283 domain-containing protein</fullName>
    </recommendedName>
</protein>
<name>A0ABR9HX98_9PSEU</name>
<evidence type="ECO:0008006" key="3">
    <source>
        <dbReference type="Google" id="ProtNLM"/>
    </source>
</evidence>
<organism evidence="1 2">
    <name type="scientific">Amycolatopsis lexingtonensis</name>
    <dbReference type="NCBI Taxonomy" id="218822"/>
    <lineage>
        <taxon>Bacteria</taxon>
        <taxon>Bacillati</taxon>
        <taxon>Actinomycetota</taxon>
        <taxon>Actinomycetes</taxon>
        <taxon>Pseudonocardiales</taxon>
        <taxon>Pseudonocardiaceae</taxon>
        <taxon>Amycolatopsis</taxon>
    </lineage>
</organism>
<evidence type="ECO:0000313" key="2">
    <source>
        <dbReference type="Proteomes" id="UP000631670"/>
    </source>
</evidence>
<sequence>MVNRFEATDRGTRLFRTSLALPASYAGTPAFDELGEVVGIAVPTDDGGGLVLSIDAVEDLLREAGAQPAS</sequence>
<accession>A0ABR9HX98</accession>
<dbReference type="Proteomes" id="UP000631670">
    <property type="component" value="Unassembled WGS sequence"/>
</dbReference>
<proteinExistence type="predicted"/>
<reference evidence="1 2" key="1">
    <citation type="submission" date="2020-10" db="EMBL/GenBank/DDBJ databases">
        <title>Sequencing the genomes of 1000 actinobacteria strains.</title>
        <authorList>
            <person name="Klenk H.-P."/>
        </authorList>
    </citation>
    <scope>NUCLEOTIDE SEQUENCE [LARGE SCALE GENOMIC DNA]</scope>
    <source>
        <strain evidence="1 2">DSM 44653</strain>
    </source>
</reference>
<comment type="caution">
    <text evidence="1">The sequence shown here is derived from an EMBL/GenBank/DDBJ whole genome shotgun (WGS) entry which is preliminary data.</text>
</comment>